<dbReference type="InterPro" id="IPR029068">
    <property type="entry name" value="Glyas_Bleomycin-R_OHBP_Dase"/>
</dbReference>
<name>A0A4R7ZXV9_9ACTN</name>
<dbReference type="Proteomes" id="UP000295447">
    <property type="component" value="Unassembled WGS sequence"/>
</dbReference>
<comment type="caution">
    <text evidence="3">The sequence shown here is derived from an EMBL/GenBank/DDBJ whole genome shotgun (WGS) entry which is preliminary data.</text>
</comment>
<dbReference type="SUPFAM" id="SSF54909">
    <property type="entry name" value="Dimeric alpha+beta barrel"/>
    <property type="match status" value="1"/>
</dbReference>
<sequence>MTTQVPDGTADEVVEEIRGREAARSRELADQGHLLRLWRPPLQPGEWRTLGLFTAADEVELEAVLASMPLRIWRSDQVTPLSAHPNDPANSRAGSHSSPNEKESDMSSSSNDAGIGEGELHLENDVIAVSDVDRAKEFYLRLGWRLDEDAAPMDGLRIVQFTPPGSGCSITFGLGLTNAAPGSALAALVVSDIEAAHKDLVGRGIEVVDVWHGPPFPVEARQPGRDPEGASYGSFCSFSDPDGNTWLVQEVTTRLPGRV</sequence>
<dbReference type="EMBL" id="SODF01000001">
    <property type="protein sequence ID" value="TDW22001.1"/>
    <property type="molecule type" value="Genomic_DNA"/>
</dbReference>
<dbReference type="AlphaFoldDB" id="A0A4R7ZXV9"/>
<dbReference type="Gene3D" id="3.30.70.1060">
    <property type="entry name" value="Dimeric alpha+beta barrel"/>
    <property type="match status" value="1"/>
</dbReference>
<dbReference type="InterPro" id="IPR037523">
    <property type="entry name" value="VOC_core"/>
</dbReference>
<dbReference type="SUPFAM" id="SSF54593">
    <property type="entry name" value="Glyoxalase/Bleomycin resistance protein/Dihydroxybiphenyl dioxygenase"/>
    <property type="match status" value="1"/>
</dbReference>
<organism evidence="3 4">
    <name type="scientific">Kribbella kalugense</name>
    <dbReference type="NCBI Taxonomy" id="2512221"/>
    <lineage>
        <taxon>Bacteria</taxon>
        <taxon>Bacillati</taxon>
        <taxon>Actinomycetota</taxon>
        <taxon>Actinomycetes</taxon>
        <taxon>Propionibacteriales</taxon>
        <taxon>Kribbellaceae</taxon>
        <taxon>Kribbella</taxon>
    </lineage>
</organism>
<feature type="compositionally biased region" description="Polar residues" evidence="1">
    <location>
        <begin position="88"/>
        <end position="98"/>
    </location>
</feature>
<keyword evidence="3" id="KW-0413">Isomerase</keyword>
<dbReference type="InterPro" id="IPR004360">
    <property type="entry name" value="Glyas_Fos-R_dOase_dom"/>
</dbReference>
<evidence type="ECO:0000259" key="2">
    <source>
        <dbReference type="PROSITE" id="PS51819"/>
    </source>
</evidence>
<dbReference type="PROSITE" id="PS51819">
    <property type="entry name" value="VOC"/>
    <property type="match status" value="1"/>
</dbReference>
<feature type="domain" description="VOC" evidence="2">
    <location>
        <begin position="118"/>
        <end position="251"/>
    </location>
</feature>
<accession>A0A4R7ZXV9</accession>
<dbReference type="Gene3D" id="3.10.180.10">
    <property type="entry name" value="2,3-Dihydroxybiphenyl 1,2-Dioxygenase, domain 1"/>
    <property type="match status" value="1"/>
</dbReference>
<dbReference type="Pfam" id="PF00903">
    <property type="entry name" value="Glyoxalase"/>
    <property type="match status" value="1"/>
</dbReference>
<feature type="region of interest" description="Disordered" evidence="1">
    <location>
        <begin position="79"/>
        <end position="116"/>
    </location>
</feature>
<dbReference type="InterPro" id="IPR026029">
    <property type="entry name" value="MLI_dom"/>
</dbReference>
<dbReference type="InterPro" id="IPR011008">
    <property type="entry name" value="Dimeric_a/b-barrel"/>
</dbReference>
<dbReference type="GO" id="GO:0016853">
    <property type="term" value="F:isomerase activity"/>
    <property type="evidence" value="ECO:0007669"/>
    <property type="project" value="UniProtKB-KW"/>
</dbReference>
<reference evidence="3 4" key="1">
    <citation type="submission" date="2019-03" db="EMBL/GenBank/DDBJ databases">
        <title>Genomic Encyclopedia of Type Strains, Phase III (KMG-III): the genomes of soil and plant-associated and newly described type strains.</title>
        <authorList>
            <person name="Whitman W."/>
        </authorList>
    </citation>
    <scope>NUCLEOTIDE SEQUENCE [LARGE SCALE GENOMIC DNA]</scope>
    <source>
        <strain evidence="3 4">VKM Ac-2570</strain>
    </source>
</reference>
<keyword evidence="4" id="KW-1185">Reference proteome</keyword>
<gene>
    <name evidence="3" type="ORF">EV650_0832</name>
</gene>
<dbReference type="Pfam" id="PF02426">
    <property type="entry name" value="MIase"/>
    <property type="match status" value="1"/>
</dbReference>
<evidence type="ECO:0000313" key="4">
    <source>
        <dbReference type="Proteomes" id="UP000295447"/>
    </source>
</evidence>
<protein>
    <submittedName>
        <fullName evidence="3">Muconolactone delta-isomerase</fullName>
    </submittedName>
</protein>
<evidence type="ECO:0000256" key="1">
    <source>
        <dbReference type="SAM" id="MobiDB-lite"/>
    </source>
</evidence>
<evidence type="ECO:0000313" key="3">
    <source>
        <dbReference type="EMBL" id="TDW22001.1"/>
    </source>
</evidence>
<proteinExistence type="predicted"/>